<dbReference type="eggNOG" id="COG1663">
    <property type="taxonomic scope" value="Bacteria"/>
</dbReference>
<proteinExistence type="inferred from homology"/>
<dbReference type="EC" id="2.7.1.130" evidence="3 13"/>
<evidence type="ECO:0000256" key="1">
    <source>
        <dbReference type="ARBA" id="ARBA00002274"/>
    </source>
</evidence>
<evidence type="ECO:0000256" key="13">
    <source>
        <dbReference type="HAMAP-Rule" id="MF_00409"/>
    </source>
</evidence>
<keyword evidence="10 13" id="KW-0067">ATP-binding</keyword>
<dbReference type="NCBIfam" id="TIGR00682">
    <property type="entry name" value="lpxK"/>
    <property type="match status" value="1"/>
</dbReference>
<comment type="caution">
    <text evidence="15">The sequence shown here is derived from an EMBL/GenBank/DDBJ whole genome shotgun (WGS) entry which is preliminary data.</text>
</comment>
<accession>A3VH07</accession>
<name>A3VH07_9RHOB</name>
<evidence type="ECO:0000313" key="16">
    <source>
        <dbReference type="Proteomes" id="UP000002931"/>
    </source>
</evidence>
<dbReference type="GO" id="GO:0009244">
    <property type="term" value="P:lipopolysaccharide core region biosynthetic process"/>
    <property type="evidence" value="ECO:0007669"/>
    <property type="project" value="TreeGrafter"/>
</dbReference>
<dbReference type="Proteomes" id="UP000002931">
    <property type="component" value="Unassembled WGS sequence"/>
</dbReference>
<comment type="function">
    <text evidence="1 13">Transfers the gamma-phosphate of ATP to the 4'-position of a tetraacyldisaccharide 1-phosphate intermediate (termed DS-1-P) to form tetraacyldisaccharide 1,4'-bis-phosphate (lipid IVA).</text>
</comment>
<evidence type="ECO:0000256" key="12">
    <source>
        <dbReference type="ARBA" id="ARBA00029757"/>
    </source>
</evidence>
<evidence type="ECO:0000256" key="10">
    <source>
        <dbReference type="ARBA" id="ARBA00022840"/>
    </source>
</evidence>
<dbReference type="Pfam" id="PF02606">
    <property type="entry name" value="LpxK"/>
    <property type="match status" value="1"/>
</dbReference>
<keyword evidence="11 13" id="KW-0443">Lipid metabolism</keyword>
<evidence type="ECO:0000256" key="6">
    <source>
        <dbReference type="ARBA" id="ARBA00022556"/>
    </source>
</evidence>
<keyword evidence="16" id="KW-1185">Reference proteome</keyword>
<dbReference type="GO" id="GO:0005886">
    <property type="term" value="C:plasma membrane"/>
    <property type="evidence" value="ECO:0007669"/>
    <property type="project" value="TreeGrafter"/>
</dbReference>
<sequence length="320" mass="34608">MGRDHQRRAGDGSRGGTGARHARPKGRLTVRFPRSRRPDPVRVDVPVVSVASLSRGGTGKTPMVIALAQRLGRPDRKVHVVMRASDAPLRVNERTHTANDVGDEPLLSAAFAPTWVGSDMVEAARAAADAGADLLIVEEDGPQDVASDYRILVEDAVRGFGNGRVWPLGPLRHPLSRGLAEADLLVTVGPQRAQKAFRTVPLPRISAYLDVLQTGMTWKGLPVLAFAGIGVPERFFATLRDIGAQVVRAQALADHQEMTPTLLARLEREAAMAGAQLVTTEKDAVRLPVAFRPKVLVLPVRLEADDWATLDQALSERLPE</sequence>
<dbReference type="HOGENOM" id="CLU_038816_0_0_5"/>
<evidence type="ECO:0000256" key="8">
    <source>
        <dbReference type="ARBA" id="ARBA00022741"/>
    </source>
</evidence>
<evidence type="ECO:0000256" key="4">
    <source>
        <dbReference type="ARBA" id="ARBA00016436"/>
    </source>
</evidence>
<evidence type="ECO:0000256" key="3">
    <source>
        <dbReference type="ARBA" id="ARBA00012071"/>
    </source>
</evidence>
<feature type="compositionally biased region" description="Basic and acidic residues" evidence="14">
    <location>
        <begin position="1"/>
        <end position="11"/>
    </location>
</feature>
<dbReference type="AlphaFoldDB" id="A3VH07"/>
<keyword evidence="8 13" id="KW-0547">Nucleotide-binding</keyword>
<comment type="catalytic activity">
    <reaction evidence="13">
        <text>a lipid A disaccharide + ATP = a lipid IVA + ADP + H(+)</text>
        <dbReference type="Rhea" id="RHEA:67840"/>
        <dbReference type="ChEBI" id="CHEBI:15378"/>
        <dbReference type="ChEBI" id="CHEBI:30616"/>
        <dbReference type="ChEBI" id="CHEBI:176343"/>
        <dbReference type="ChEBI" id="CHEBI:176425"/>
        <dbReference type="ChEBI" id="CHEBI:456216"/>
        <dbReference type="EC" id="2.7.1.130"/>
    </reaction>
</comment>
<evidence type="ECO:0000256" key="14">
    <source>
        <dbReference type="SAM" id="MobiDB-lite"/>
    </source>
</evidence>
<evidence type="ECO:0000313" key="15">
    <source>
        <dbReference type="EMBL" id="EAQ12562.1"/>
    </source>
</evidence>
<gene>
    <name evidence="13" type="primary">lpxK</name>
    <name evidence="15" type="ORF">RB2654_14790</name>
</gene>
<dbReference type="UniPathway" id="UPA00359">
    <property type="reaction ID" value="UER00482"/>
</dbReference>
<dbReference type="GO" id="GO:0009029">
    <property type="term" value="F:lipid-A 4'-kinase activity"/>
    <property type="evidence" value="ECO:0007669"/>
    <property type="project" value="UniProtKB-UniRule"/>
</dbReference>
<feature type="binding site" evidence="13">
    <location>
        <begin position="54"/>
        <end position="61"/>
    </location>
    <ligand>
        <name>ATP</name>
        <dbReference type="ChEBI" id="CHEBI:30616"/>
    </ligand>
</feature>
<evidence type="ECO:0000256" key="9">
    <source>
        <dbReference type="ARBA" id="ARBA00022777"/>
    </source>
</evidence>
<dbReference type="PANTHER" id="PTHR42724:SF1">
    <property type="entry name" value="TETRAACYLDISACCHARIDE 4'-KINASE, MITOCHONDRIAL-RELATED"/>
    <property type="match status" value="1"/>
</dbReference>
<dbReference type="GO" id="GO:0009245">
    <property type="term" value="P:lipid A biosynthetic process"/>
    <property type="evidence" value="ECO:0007669"/>
    <property type="project" value="UniProtKB-UniRule"/>
</dbReference>
<protein>
    <recommendedName>
        <fullName evidence="4 13">Tetraacyldisaccharide 4'-kinase</fullName>
        <ecNumber evidence="3 13">2.7.1.130</ecNumber>
    </recommendedName>
    <alternativeName>
        <fullName evidence="12 13">Lipid A 4'-kinase</fullName>
    </alternativeName>
</protein>
<dbReference type="EMBL" id="AAMT01000008">
    <property type="protein sequence ID" value="EAQ12562.1"/>
    <property type="molecule type" value="Genomic_DNA"/>
</dbReference>
<organism evidence="15 16">
    <name type="scientific">Maritimibacter alkaliphilus HTCC2654</name>
    <dbReference type="NCBI Taxonomy" id="314271"/>
    <lineage>
        <taxon>Bacteria</taxon>
        <taxon>Pseudomonadati</taxon>
        <taxon>Pseudomonadota</taxon>
        <taxon>Alphaproteobacteria</taxon>
        <taxon>Rhodobacterales</taxon>
        <taxon>Roseobacteraceae</taxon>
        <taxon>Maritimibacter</taxon>
    </lineage>
</organism>
<dbReference type="InterPro" id="IPR003758">
    <property type="entry name" value="LpxK"/>
</dbReference>
<comment type="pathway">
    <text evidence="2 13">Glycolipid biosynthesis; lipid IV(A) biosynthesis; lipid IV(A) from (3R)-3-hydroxytetradecanoyl-[acyl-carrier-protein] and UDP-N-acetyl-alpha-D-glucosamine: step 6/6.</text>
</comment>
<dbReference type="HAMAP" id="MF_00409">
    <property type="entry name" value="LpxK"/>
    <property type="match status" value="1"/>
</dbReference>
<dbReference type="GO" id="GO:0005524">
    <property type="term" value="F:ATP binding"/>
    <property type="evidence" value="ECO:0007669"/>
    <property type="project" value="UniProtKB-UniRule"/>
</dbReference>
<dbReference type="SUPFAM" id="SSF52540">
    <property type="entry name" value="P-loop containing nucleoside triphosphate hydrolases"/>
    <property type="match status" value="1"/>
</dbReference>
<evidence type="ECO:0000256" key="7">
    <source>
        <dbReference type="ARBA" id="ARBA00022679"/>
    </source>
</evidence>
<keyword evidence="9 13" id="KW-0418">Kinase</keyword>
<dbReference type="PANTHER" id="PTHR42724">
    <property type="entry name" value="TETRAACYLDISACCHARIDE 4'-KINASE"/>
    <property type="match status" value="1"/>
</dbReference>
<keyword evidence="7 13" id="KW-0808">Transferase</keyword>
<evidence type="ECO:0000256" key="11">
    <source>
        <dbReference type="ARBA" id="ARBA00023098"/>
    </source>
</evidence>
<dbReference type="STRING" id="314271.RB2654_14790"/>
<evidence type="ECO:0000256" key="5">
    <source>
        <dbReference type="ARBA" id="ARBA00022516"/>
    </source>
</evidence>
<evidence type="ECO:0000256" key="2">
    <source>
        <dbReference type="ARBA" id="ARBA00004870"/>
    </source>
</evidence>
<reference evidence="15 16" key="1">
    <citation type="journal article" date="2010" name="J. Bacteriol.">
        <title>Genome sequences of Pelagibaca bermudensis HTCC2601T and Maritimibacter alkaliphilus HTCC2654T, the type strains of two marine Roseobacter genera.</title>
        <authorList>
            <person name="Thrash J.C."/>
            <person name="Cho J.C."/>
            <person name="Ferriera S."/>
            <person name="Johnson J."/>
            <person name="Vergin K.L."/>
            <person name="Giovannoni S.J."/>
        </authorList>
    </citation>
    <scope>NUCLEOTIDE SEQUENCE [LARGE SCALE GENOMIC DNA]</scope>
    <source>
        <strain evidence="15 16">HTCC2654</strain>
    </source>
</reference>
<comment type="similarity">
    <text evidence="13">Belongs to the LpxK family.</text>
</comment>
<dbReference type="RefSeq" id="WP_008332956.1">
    <property type="nucleotide sequence ID" value="NZ_CH902578.1"/>
</dbReference>
<feature type="region of interest" description="Disordered" evidence="14">
    <location>
        <begin position="1"/>
        <end position="40"/>
    </location>
</feature>
<keyword evidence="5 13" id="KW-0444">Lipid biosynthesis</keyword>
<dbReference type="InterPro" id="IPR027417">
    <property type="entry name" value="P-loop_NTPase"/>
</dbReference>
<keyword evidence="6 13" id="KW-0441">Lipid A biosynthesis</keyword>